<sequence length="426" mass="47228">MPTRKAIVVGDSTTHGGTVIEGSHFIMADNKNVALMGDKVHCPKCKGVFPIIEGSDRMFGADGRGVALEGMRTACGANLIGSQSLIWVDDGQGDGSINRSSPPATKNFAETGKIYADRFLLKSEHNIPYKKFDYEIKLSDGSIHTGITDEGGHTQTIKAGEPLEIVEINISAEVLDACCSSHAMLAEMNIPNPFRGNDINIPVIDDIGEMVSRSRKRRVKIGFPKIESSRLKLTLAVAGKAAKAVTRIQKSRSLTQGEIDLAKQVFKDSIDYAKVKVHKGEYLLWVQDNHTAMTPNGEMYFPEEIYQEDFTVKDSGLKHFFIHEMVHIWQYQLGYDVKASGAKLALKGGYVNGAAYKYDKVISQKNDLSEFNMEQQGDIIADYYMYLNGFDFNSSVSQLQRHRVLTNFLNNSKDKSLLPTSLIIQD</sequence>
<dbReference type="CDD" id="cd14744">
    <property type="entry name" value="PAAR_CT_2"/>
    <property type="match status" value="1"/>
</dbReference>
<protein>
    <submittedName>
        <fullName evidence="1">Uncharacterized conserved protein</fullName>
    </submittedName>
</protein>
<dbReference type="EMBL" id="UGRS01000002">
    <property type="protein sequence ID" value="SUA43879.1"/>
    <property type="molecule type" value="Genomic_DNA"/>
</dbReference>
<gene>
    <name evidence="1" type="ORF">NCTC12229_01355</name>
</gene>
<dbReference type="RefSeq" id="WP_115134083.1">
    <property type="nucleotide sequence ID" value="NZ_UGRS01000002.1"/>
</dbReference>
<evidence type="ECO:0000313" key="1">
    <source>
        <dbReference type="EMBL" id="SUA43879.1"/>
    </source>
</evidence>
<dbReference type="Gene3D" id="2.60.200.60">
    <property type="match status" value="1"/>
</dbReference>
<proteinExistence type="predicted"/>
<dbReference type="Pfam" id="PF05488">
    <property type="entry name" value="PAAR_motif"/>
    <property type="match status" value="1"/>
</dbReference>
<dbReference type="Proteomes" id="UP000254055">
    <property type="component" value="Unassembled WGS sequence"/>
</dbReference>
<organism evidence="1 2">
    <name type="scientific">Neisseria zoodegmatis</name>
    <dbReference type="NCBI Taxonomy" id="326523"/>
    <lineage>
        <taxon>Bacteria</taxon>
        <taxon>Pseudomonadati</taxon>
        <taxon>Pseudomonadota</taxon>
        <taxon>Betaproteobacteria</taxon>
        <taxon>Neisseriales</taxon>
        <taxon>Neisseriaceae</taxon>
        <taxon>Neisseria</taxon>
    </lineage>
</organism>
<name>A0A378WRX2_9NEIS</name>
<dbReference type="AlphaFoldDB" id="A0A378WRX2"/>
<dbReference type="InterPro" id="IPR008727">
    <property type="entry name" value="PAAR_motif"/>
</dbReference>
<accession>A0A378WRX2</accession>
<evidence type="ECO:0000313" key="2">
    <source>
        <dbReference type="Proteomes" id="UP000254055"/>
    </source>
</evidence>
<reference evidence="1 2" key="1">
    <citation type="submission" date="2018-06" db="EMBL/GenBank/DDBJ databases">
        <authorList>
            <consortium name="Pathogen Informatics"/>
            <person name="Doyle S."/>
        </authorList>
    </citation>
    <scope>NUCLEOTIDE SEQUENCE [LARGE SCALE GENOMIC DNA]</scope>
    <source>
        <strain evidence="1 2">NCTC12229</strain>
    </source>
</reference>
<dbReference type="OrthoDB" id="8686772at2"/>